<evidence type="ECO:0000259" key="3">
    <source>
        <dbReference type="Pfam" id="PF07261"/>
    </source>
</evidence>
<dbReference type="Gene3D" id="1.10.10.630">
    <property type="entry name" value="DnaD domain-like"/>
    <property type="match status" value="1"/>
</dbReference>
<evidence type="ECO:0000313" key="5">
    <source>
        <dbReference type="EMBL" id="MDC3424761.1"/>
    </source>
</evidence>
<dbReference type="InterPro" id="IPR036390">
    <property type="entry name" value="WH_DNA-bd_sf"/>
</dbReference>
<sequence>MGSSFDFQTFLNEQLVIPGSLFKNYKKLGLNETEVMVIMQLHRFQSEGNFLPTPGDIAQYLTITEQGCANILRKLIQRNFLNIVQLNHAQQVIDETYSLENLWQQLFETEKDSETKTNVDEQQTNVFILFEQEFGRPISPFEIEMVTIWLDEDQHSPSLIKAALREAVLMGKLNFKYIDRILREWKKKGIKTVEQARKQSKSFHQHQTKKDAQTEPKRDVTLYYNWLEEE</sequence>
<feature type="compositionally biased region" description="Basic residues" evidence="2">
    <location>
        <begin position="198"/>
        <end position="207"/>
    </location>
</feature>
<gene>
    <name evidence="5" type="ORF">NC797_09590</name>
</gene>
<dbReference type="PANTHER" id="PTHR37293">
    <property type="entry name" value="PHAGE REPLICATION PROTEIN-RELATED"/>
    <property type="match status" value="1"/>
</dbReference>
<name>A0A9X3WV26_9BACI</name>
<dbReference type="Pfam" id="PF07261">
    <property type="entry name" value="DnaB_2"/>
    <property type="match status" value="1"/>
</dbReference>
<dbReference type="RefSeq" id="WP_272436563.1">
    <property type="nucleotide sequence ID" value="NZ_JAMQKB010000008.1"/>
</dbReference>
<dbReference type="Pfam" id="PF21984">
    <property type="entry name" value="DnaD_N"/>
    <property type="match status" value="1"/>
</dbReference>
<dbReference type="Proteomes" id="UP001145050">
    <property type="component" value="Unassembled WGS sequence"/>
</dbReference>
<comment type="similarity">
    <text evidence="1">Belongs to the DnaB/DnaD family.</text>
</comment>
<dbReference type="InterPro" id="IPR036388">
    <property type="entry name" value="WH-like_DNA-bd_sf"/>
</dbReference>
<feature type="domain" description="DnaB/C C-terminal" evidence="3">
    <location>
        <begin position="129"/>
        <end position="199"/>
    </location>
</feature>
<dbReference type="NCBIfam" id="TIGR01446">
    <property type="entry name" value="DnaD_dom"/>
    <property type="match status" value="1"/>
</dbReference>
<reference evidence="5" key="1">
    <citation type="submission" date="2022-06" db="EMBL/GenBank/DDBJ databases">
        <title>Aquibacillus sp. a new bacterium isolated from soil saline samples.</title>
        <authorList>
            <person name="Galisteo C."/>
            <person name="De La Haba R."/>
            <person name="Sanchez-Porro C."/>
            <person name="Ventosa A."/>
        </authorList>
    </citation>
    <scope>NUCLEOTIDE SEQUENCE</scope>
    <source>
        <strain evidence="5">3ASR75-11</strain>
    </source>
</reference>
<comment type="caution">
    <text evidence="5">The sequence shown here is derived from an EMBL/GenBank/DDBJ whole genome shotgun (WGS) entry which is preliminary data.</text>
</comment>
<dbReference type="SUPFAM" id="SSF158499">
    <property type="entry name" value="DnaD domain-like"/>
    <property type="match status" value="1"/>
</dbReference>
<dbReference type="AlphaFoldDB" id="A0A9X3WV26"/>
<feature type="domain" description="DnaD N-terminal" evidence="4">
    <location>
        <begin position="17"/>
        <end position="115"/>
    </location>
</feature>
<feature type="region of interest" description="Disordered" evidence="2">
    <location>
        <begin position="196"/>
        <end position="216"/>
    </location>
</feature>
<dbReference type="PANTHER" id="PTHR37293:SF6">
    <property type="entry name" value="DNA REPLICATION PROTEIN DNAD"/>
    <property type="match status" value="1"/>
</dbReference>
<dbReference type="Gene3D" id="1.10.10.10">
    <property type="entry name" value="Winged helix-like DNA-binding domain superfamily/Winged helix DNA-binding domain"/>
    <property type="match status" value="1"/>
</dbReference>
<evidence type="ECO:0000313" key="6">
    <source>
        <dbReference type="Proteomes" id="UP001145050"/>
    </source>
</evidence>
<dbReference type="EMBL" id="JAMQKB010000008">
    <property type="protein sequence ID" value="MDC3424761.1"/>
    <property type="molecule type" value="Genomic_DNA"/>
</dbReference>
<dbReference type="SUPFAM" id="SSF46785">
    <property type="entry name" value="Winged helix' DNA-binding domain"/>
    <property type="match status" value="1"/>
</dbReference>
<protein>
    <submittedName>
        <fullName evidence="5">DnaD domain-containing protein</fullName>
    </submittedName>
</protein>
<dbReference type="InterPro" id="IPR053162">
    <property type="entry name" value="DnaD"/>
</dbReference>
<dbReference type="InterPro" id="IPR053843">
    <property type="entry name" value="DnaD_N"/>
</dbReference>
<evidence type="ECO:0000256" key="1">
    <source>
        <dbReference type="ARBA" id="ARBA00093462"/>
    </source>
</evidence>
<organism evidence="5 6">
    <name type="scientific">Terrihalobacillus insolitus</name>
    <dbReference type="NCBI Taxonomy" id="2950438"/>
    <lineage>
        <taxon>Bacteria</taxon>
        <taxon>Bacillati</taxon>
        <taxon>Bacillota</taxon>
        <taxon>Bacilli</taxon>
        <taxon>Bacillales</taxon>
        <taxon>Bacillaceae</taxon>
        <taxon>Terrihalobacillus</taxon>
    </lineage>
</organism>
<evidence type="ECO:0000259" key="4">
    <source>
        <dbReference type="Pfam" id="PF21984"/>
    </source>
</evidence>
<keyword evidence="6" id="KW-1185">Reference proteome</keyword>
<evidence type="ECO:0000256" key="2">
    <source>
        <dbReference type="SAM" id="MobiDB-lite"/>
    </source>
</evidence>
<dbReference type="InterPro" id="IPR034829">
    <property type="entry name" value="DnaD-like_sf"/>
</dbReference>
<accession>A0A9X3WV26</accession>
<proteinExistence type="inferred from homology"/>
<dbReference type="InterPro" id="IPR006343">
    <property type="entry name" value="DnaB/C_C"/>
</dbReference>